<comment type="caution">
    <text evidence="1">The sequence shown here is derived from an EMBL/GenBank/DDBJ whole genome shotgun (WGS) entry which is preliminary data.</text>
</comment>
<dbReference type="AlphaFoldDB" id="A0A917BTJ6"/>
<gene>
    <name evidence="1" type="ORF">GCM10007301_15770</name>
</gene>
<keyword evidence="2" id="KW-1185">Reference proteome</keyword>
<dbReference type="EMBL" id="BMCT01000001">
    <property type="protein sequence ID" value="GGF56912.1"/>
    <property type="molecule type" value="Genomic_DNA"/>
</dbReference>
<dbReference type="Proteomes" id="UP000606044">
    <property type="component" value="Unassembled WGS sequence"/>
</dbReference>
<reference evidence="1" key="2">
    <citation type="submission" date="2020-09" db="EMBL/GenBank/DDBJ databases">
        <authorList>
            <person name="Sun Q."/>
            <person name="Sedlacek I."/>
        </authorList>
    </citation>
    <scope>NUCLEOTIDE SEQUENCE</scope>
    <source>
        <strain evidence="1">CCM 7897</strain>
    </source>
</reference>
<evidence type="ECO:0000313" key="2">
    <source>
        <dbReference type="Proteomes" id="UP000606044"/>
    </source>
</evidence>
<accession>A0A917BTJ6</accession>
<protein>
    <submittedName>
        <fullName evidence="1">Uncharacterized protein</fullName>
    </submittedName>
</protein>
<sequence>MTDILERLAKPAMWLSHEALLAERADAAAEITMLRARLQAQETPLPANTGAAWEPTHRHMKRGSSYRVLHEDVTLQSSAGAITEGARLVIYEGVDGQAWAREETEFHDGRFETLATSIDMSAASE</sequence>
<reference evidence="1" key="1">
    <citation type="journal article" date="2014" name="Int. J. Syst. Evol. Microbiol.">
        <title>Complete genome sequence of Corynebacterium casei LMG S-19264T (=DSM 44701T), isolated from a smear-ripened cheese.</title>
        <authorList>
            <consortium name="US DOE Joint Genome Institute (JGI-PGF)"/>
            <person name="Walter F."/>
            <person name="Albersmeier A."/>
            <person name="Kalinowski J."/>
            <person name="Ruckert C."/>
        </authorList>
    </citation>
    <scope>NUCLEOTIDE SEQUENCE</scope>
    <source>
        <strain evidence="1">CCM 7897</strain>
    </source>
</reference>
<proteinExistence type="predicted"/>
<name>A0A917BTJ6_9HYPH</name>
<organism evidence="1 2">
    <name type="scientific">Azorhizobium oxalatiphilum</name>
    <dbReference type="NCBI Taxonomy" id="980631"/>
    <lineage>
        <taxon>Bacteria</taxon>
        <taxon>Pseudomonadati</taxon>
        <taxon>Pseudomonadota</taxon>
        <taxon>Alphaproteobacteria</taxon>
        <taxon>Hyphomicrobiales</taxon>
        <taxon>Xanthobacteraceae</taxon>
        <taxon>Azorhizobium</taxon>
    </lineage>
</organism>
<dbReference type="RefSeq" id="WP_188576921.1">
    <property type="nucleotide sequence ID" value="NZ_BMCT01000001.1"/>
</dbReference>
<evidence type="ECO:0000313" key="1">
    <source>
        <dbReference type="EMBL" id="GGF56912.1"/>
    </source>
</evidence>